<dbReference type="PATRIC" id="fig|264251.5.peg.1388"/>
<name>A0A0H2L5N3_9MICO</name>
<dbReference type="InterPro" id="IPR003331">
    <property type="entry name" value="UDP_GlcNAc_Epimerase_2_dom"/>
</dbReference>
<evidence type="ECO:0000259" key="1">
    <source>
        <dbReference type="Pfam" id="PF02350"/>
    </source>
</evidence>
<dbReference type="NCBIfam" id="TIGR03568">
    <property type="entry name" value="NeuC_NnaA"/>
    <property type="match status" value="1"/>
</dbReference>
<dbReference type="PANTHER" id="PTHR43174">
    <property type="entry name" value="UDP-N-ACETYLGLUCOSAMINE 2-EPIMERASE"/>
    <property type="match status" value="1"/>
</dbReference>
<dbReference type="InterPro" id="IPR029767">
    <property type="entry name" value="WecB-like"/>
</dbReference>
<dbReference type="EMBL" id="JNBQ01000004">
    <property type="protein sequence ID" value="KLN35477.1"/>
    <property type="molecule type" value="Genomic_DNA"/>
</dbReference>
<dbReference type="SUPFAM" id="SSF53756">
    <property type="entry name" value="UDP-Glycosyltransferase/glycogen phosphorylase"/>
    <property type="match status" value="1"/>
</dbReference>
<comment type="caution">
    <text evidence="2">The sequence shown here is derived from an EMBL/GenBank/DDBJ whole genome shotgun (WGS) entry which is preliminary data.</text>
</comment>
<reference evidence="2 3" key="1">
    <citation type="submission" date="2014-05" db="EMBL/GenBank/DDBJ databases">
        <title>Cellulosimicrobium funkei U11 genome.</title>
        <authorList>
            <person name="Hu C."/>
            <person name="Gong Y."/>
            <person name="Wan W."/>
            <person name="Jiang M."/>
        </authorList>
    </citation>
    <scope>NUCLEOTIDE SEQUENCE [LARGE SCALE GENOMIC DNA]</scope>
    <source>
        <strain evidence="2 3">U11</strain>
    </source>
</reference>
<sequence length="385" mass="39622">MTVCVFVGGRADLSPLAPVLRALAQGDDRVVVLTAVGFDEDGALAALDAEGLSGLEVRAVGPRLGGDSPADATACGSEISRGMPSALDGASCLVVLGDRWELPWVVMPAVLARVPVVHLHGGEVTEGAIDERVRHAVSKLADVHCVASGESRARLEQMGEDPGSIHVTGAPGLDRLVRAAPASDDELARLAGRPVTRPLALFTYHPVTTQPVAEVVGNGVAALRGTADVVGTVVVTHPGPDPGGRQLRDALVESARDLPGCVVVPSLGPAYPSVLAACDVVVGNSSSGVIEAASAGVPAVDVGERQAGRLRAPSVQHVVDGREAVRDAVRQVLVDARPSRTDNPYGDGDAARRILDTIHGVPATAGSKRFRDVYSAVCSDGRRDQ</sequence>
<dbReference type="RefSeq" id="WP_047232107.1">
    <property type="nucleotide sequence ID" value="NZ_JNBQ01000004.1"/>
</dbReference>
<feature type="domain" description="UDP-N-acetylglucosamine 2-epimerase" evidence="1">
    <location>
        <begin position="92"/>
        <end position="358"/>
    </location>
</feature>
<dbReference type="PANTHER" id="PTHR43174:SF3">
    <property type="entry name" value="UDP-N-ACETYLGLUCOSAMINE 2-EPIMERASE"/>
    <property type="match status" value="1"/>
</dbReference>
<proteinExistence type="predicted"/>
<evidence type="ECO:0000313" key="3">
    <source>
        <dbReference type="Proteomes" id="UP000035265"/>
    </source>
</evidence>
<keyword evidence="3" id="KW-1185">Reference proteome</keyword>
<dbReference type="InterPro" id="IPR020004">
    <property type="entry name" value="UDP-GlcNAc_Epase"/>
</dbReference>
<dbReference type="STRING" id="264251.FB00_06815"/>
<dbReference type="GO" id="GO:0006047">
    <property type="term" value="P:UDP-N-acetylglucosamine metabolic process"/>
    <property type="evidence" value="ECO:0007669"/>
    <property type="project" value="InterPro"/>
</dbReference>
<dbReference type="Proteomes" id="UP000035265">
    <property type="component" value="Unassembled WGS sequence"/>
</dbReference>
<dbReference type="Pfam" id="PF02350">
    <property type="entry name" value="Epimerase_2"/>
    <property type="match status" value="1"/>
</dbReference>
<dbReference type="Gene3D" id="3.40.50.2000">
    <property type="entry name" value="Glycogen Phosphorylase B"/>
    <property type="match status" value="2"/>
</dbReference>
<protein>
    <recommendedName>
        <fullName evidence="1">UDP-N-acetylglucosamine 2-epimerase domain-containing protein</fullName>
    </recommendedName>
</protein>
<dbReference type="AlphaFoldDB" id="A0A0H2L5N3"/>
<organism evidence="2 3">
    <name type="scientific">Cellulosimicrobium funkei</name>
    <dbReference type="NCBI Taxonomy" id="264251"/>
    <lineage>
        <taxon>Bacteria</taxon>
        <taxon>Bacillati</taxon>
        <taxon>Actinomycetota</taxon>
        <taxon>Actinomycetes</taxon>
        <taxon>Micrococcales</taxon>
        <taxon>Promicromonosporaceae</taxon>
        <taxon>Cellulosimicrobium</taxon>
    </lineage>
</organism>
<evidence type="ECO:0000313" key="2">
    <source>
        <dbReference type="EMBL" id="KLN35477.1"/>
    </source>
</evidence>
<gene>
    <name evidence="2" type="ORF">FB00_06815</name>
</gene>
<accession>A0A0H2L5N3</accession>
<dbReference type="GO" id="GO:0004553">
    <property type="term" value="F:hydrolase activity, hydrolyzing O-glycosyl compounds"/>
    <property type="evidence" value="ECO:0007669"/>
    <property type="project" value="InterPro"/>
</dbReference>